<evidence type="ECO:0000313" key="2">
    <source>
        <dbReference type="Proteomes" id="UP001062846"/>
    </source>
</evidence>
<dbReference type="EMBL" id="CM046394">
    <property type="protein sequence ID" value="KAI8547963.1"/>
    <property type="molecule type" value="Genomic_DNA"/>
</dbReference>
<dbReference type="Proteomes" id="UP001062846">
    <property type="component" value="Chromosome 7"/>
</dbReference>
<gene>
    <name evidence="1" type="ORF">RHMOL_Rhmol07G0235900</name>
</gene>
<comment type="caution">
    <text evidence="1">The sequence shown here is derived from an EMBL/GenBank/DDBJ whole genome shotgun (WGS) entry which is preliminary data.</text>
</comment>
<reference evidence="1" key="1">
    <citation type="submission" date="2022-02" db="EMBL/GenBank/DDBJ databases">
        <title>Plant Genome Project.</title>
        <authorList>
            <person name="Zhang R.-G."/>
        </authorList>
    </citation>
    <scope>NUCLEOTIDE SEQUENCE</scope>
    <source>
        <strain evidence="1">AT1</strain>
    </source>
</reference>
<organism evidence="1 2">
    <name type="scientific">Rhododendron molle</name>
    <name type="common">Chinese azalea</name>
    <name type="synonym">Azalea mollis</name>
    <dbReference type="NCBI Taxonomy" id="49168"/>
    <lineage>
        <taxon>Eukaryota</taxon>
        <taxon>Viridiplantae</taxon>
        <taxon>Streptophyta</taxon>
        <taxon>Embryophyta</taxon>
        <taxon>Tracheophyta</taxon>
        <taxon>Spermatophyta</taxon>
        <taxon>Magnoliopsida</taxon>
        <taxon>eudicotyledons</taxon>
        <taxon>Gunneridae</taxon>
        <taxon>Pentapetalae</taxon>
        <taxon>asterids</taxon>
        <taxon>Ericales</taxon>
        <taxon>Ericaceae</taxon>
        <taxon>Ericoideae</taxon>
        <taxon>Rhodoreae</taxon>
        <taxon>Rhododendron</taxon>
    </lineage>
</organism>
<sequence length="252" mass="28662">MILRGFLKKLLKTGQDEGIVVKDLGSKWEPSDRSGKWLKLKPDYIRAGSDLDVLIIGLLTKKFIKLIKEASDGTLDLDYVSEFEGFCCILTRHAKGKGKDVPTRWNSTFFMLERAVIYQKAFERLEKEDSLNVVIGVREDVIGVVDNDNAIENVLEGEIIGRSERGREKGSRRGKELGTPTSEDWNVVQMYVEVLRTFYIVTERLSGSLYVTCNTFYKEVTTVKNAIGKLELNDDPKLLLLAKGMHLKFDKY</sequence>
<keyword evidence="2" id="KW-1185">Reference proteome</keyword>
<name>A0ACC0N5W1_RHOML</name>
<accession>A0ACC0N5W1</accession>
<protein>
    <submittedName>
        <fullName evidence="1">Uncharacterized protein</fullName>
    </submittedName>
</protein>
<evidence type="ECO:0000313" key="1">
    <source>
        <dbReference type="EMBL" id="KAI8547963.1"/>
    </source>
</evidence>
<proteinExistence type="predicted"/>